<feature type="transmembrane region" description="Helical" evidence="2">
    <location>
        <begin position="6"/>
        <end position="26"/>
    </location>
</feature>
<keyword evidence="1" id="KW-0175">Coiled coil</keyword>
<accession>A0A9Q4C3Z7</accession>
<gene>
    <name evidence="3" type="ORF">EGH25_06595</name>
</gene>
<protein>
    <submittedName>
        <fullName evidence="3">Uncharacterized protein</fullName>
    </submittedName>
</protein>
<dbReference type="EMBL" id="RKLV01000005">
    <property type="protein sequence ID" value="MCX2819018.1"/>
    <property type="molecule type" value="Genomic_DNA"/>
</dbReference>
<evidence type="ECO:0000256" key="1">
    <source>
        <dbReference type="SAM" id="Coils"/>
    </source>
</evidence>
<dbReference type="Proteomes" id="UP001149411">
    <property type="component" value="Unassembled WGS sequence"/>
</dbReference>
<reference evidence="3" key="1">
    <citation type="submission" date="2022-09" db="EMBL/GenBank/DDBJ databases">
        <title>Haloadaptaus new haloarchaeum isolated from saline soil.</title>
        <authorList>
            <person name="Duran-Viseras A."/>
            <person name="Sanchez-Porro C."/>
            <person name="Ventosa A."/>
        </authorList>
    </citation>
    <scope>NUCLEOTIDE SEQUENCE</scope>
    <source>
        <strain evidence="3">F3-133</strain>
    </source>
</reference>
<comment type="caution">
    <text evidence="3">The sequence shown here is derived from an EMBL/GenBank/DDBJ whole genome shotgun (WGS) entry which is preliminary data.</text>
</comment>
<organism evidence="3 4">
    <name type="scientific">Halorutilus salinus</name>
    <dbReference type="NCBI Taxonomy" id="2487751"/>
    <lineage>
        <taxon>Archaea</taxon>
        <taxon>Methanobacteriati</taxon>
        <taxon>Methanobacteriota</taxon>
        <taxon>Stenosarchaea group</taxon>
        <taxon>Halobacteria</taxon>
        <taxon>Halorutilales</taxon>
        <taxon>Halorutilaceae</taxon>
        <taxon>Halorutilus</taxon>
    </lineage>
</organism>
<evidence type="ECO:0000256" key="2">
    <source>
        <dbReference type="SAM" id="Phobius"/>
    </source>
</evidence>
<keyword evidence="2" id="KW-0812">Transmembrane</keyword>
<sequence>MALTTAVVAALALLLVVALGFTYLMYVRMRELQKELESMRSRVEIHDDELEQIESSLSNVDL</sequence>
<evidence type="ECO:0000313" key="3">
    <source>
        <dbReference type="EMBL" id="MCX2819018.1"/>
    </source>
</evidence>
<feature type="coiled-coil region" evidence="1">
    <location>
        <begin position="29"/>
        <end position="56"/>
    </location>
</feature>
<dbReference type="AlphaFoldDB" id="A0A9Q4C3Z7"/>
<proteinExistence type="predicted"/>
<evidence type="ECO:0000313" key="4">
    <source>
        <dbReference type="Proteomes" id="UP001149411"/>
    </source>
</evidence>
<name>A0A9Q4C3Z7_9EURY</name>
<keyword evidence="4" id="KW-1185">Reference proteome</keyword>
<keyword evidence="2" id="KW-1133">Transmembrane helix</keyword>
<dbReference type="RefSeq" id="WP_266086914.1">
    <property type="nucleotide sequence ID" value="NZ_RKLV01000005.1"/>
</dbReference>
<keyword evidence="2" id="KW-0472">Membrane</keyword>